<accession>A0A0M4D1E8</accession>
<dbReference type="AlphaFoldDB" id="A0A0M4D1E8"/>
<evidence type="ECO:0000313" key="3">
    <source>
        <dbReference type="EMBL" id="ALC15914.1"/>
    </source>
</evidence>
<dbReference type="InterPro" id="IPR052197">
    <property type="entry name" value="ComplexI_49kDa-like"/>
</dbReference>
<dbReference type="STRING" id="1603606.DSOUD_1132"/>
<dbReference type="PATRIC" id="fig|1603606.3.peg.1237"/>
<keyword evidence="4" id="KW-1185">Reference proteome</keyword>
<protein>
    <submittedName>
        <fullName evidence="3">Ech hydrogenase-like complex large subunit [Ni-Fe]</fullName>
    </submittedName>
</protein>
<organism evidence="3 4">
    <name type="scientific">Desulfuromonas soudanensis</name>
    <dbReference type="NCBI Taxonomy" id="1603606"/>
    <lineage>
        <taxon>Bacteria</taxon>
        <taxon>Pseudomonadati</taxon>
        <taxon>Thermodesulfobacteriota</taxon>
        <taxon>Desulfuromonadia</taxon>
        <taxon>Desulfuromonadales</taxon>
        <taxon>Desulfuromonadaceae</taxon>
        <taxon>Desulfuromonas</taxon>
    </lineage>
</organism>
<dbReference type="SUPFAM" id="SSF143243">
    <property type="entry name" value="Nqo5-like"/>
    <property type="match status" value="1"/>
</dbReference>
<evidence type="ECO:0000256" key="1">
    <source>
        <dbReference type="ARBA" id="ARBA00023002"/>
    </source>
</evidence>
<sequence>MSDSTGKIVSLKNGDSLPLETLPLLSYGEFGDRLLETCSNLGRVSAYFAYPAGDDELDLLAVLARDWQGDLVLLRTRIGNTYPSLTPRCPQLGLFEREIAEEFGAVPTGHPWFKPLRFHRVQPGRLDAWGRDPLRHPVPGEMPFYQVEGEEIHEVAVGPVHAGIIEPGHFRFQCHGEKVLHLEISRGYQHRGIEQLLTGGPHGATIHQLEAAAGDTTIGHASAYCQALESLSGVPASPRGAALRAIALELERLANHVGDLGALAGDIGYLPTASFCGRIRGDYLNLTAEICGSRFGRGLVRPGGVAFDVDPLLAAAMLQRLAAMEKDTRGAIELFFDSPSVLARIEGTGIVTPEVAEELGMVGMAARASGLTIDSRLHHPLGNREGSFAPVVIEEDGDVCARAKIRRREIYDSLEMVRKGLRNLPPGPIRCALPALAPRSLTVSLVEGWRGEVVHVALTDGRGALSRYKVVDPSFRNWGGLAMALRGEQISDFPLCNKSFNLSYCGFDL</sequence>
<dbReference type="OrthoDB" id="9801496at2"/>
<dbReference type="PANTHER" id="PTHR43485:SF1">
    <property type="entry name" value="FORMATE HYDROGENLYASE SUBUNIT 5-RELATED"/>
    <property type="match status" value="1"/>
</dbReference>
<feature type="domain" description="NADH-quinone oxidoreductase subunit D" evidence="2">
    <location>
        <begin position="266"/>
        <end position="433"/>
    </location>
</feature>
<dbReference type="Proteomes" id="UP000057158">
    <property type="component" value="Chromosome"/>
</dbReference>
<dbReference type="InterPro" id="IPR037232">
    <property type="entry name" value="NADH_quin_OxRdtase_su_C/D-like"/>
</dbReference>
<name>A0A0M4D1E8_9BACT</name>
<dbReference type="EMBL" id="CP010802">
    <property type="protein sequence ID" value="ALC15914.1"/>
    <property type="molecule type" value="Genomic_DNA"/>
</dbReference>
<dbReference type="GO" id="GO:0051287">
    <property type="term" value="F:NAD binding"/>
    <property type="evidence" value="ECO:0007669"/>
    <property type="project" value="InterPro"/>
</dbReference>
<dbReference type="Gene3D" id="1.10.645.10">
    <property type="entry name" value="Cytochrome-c3 Hydrogenase, chain B"/>
    <property type="match status" value="1"/>
</dbReference>
<dbReference type="GO" id="GO:0016651">
    <property type="term" value="F:oxidoreductase activity, acting on NAD(P)H"/>
    <property type="evidence" value="ECO:0007669"/>
    <property type="project" value="InterPro"/>
</dbReference>
<dbReference type="PANTHER" id="PTHR43485">
    <property type="entry name" value="HYDROGENASE-4 COMPONENT G"/>
    <property type="match status" value="1"/>
</dbReference>
<dbReference type="InterPro" id="IPR029014">
    <property type="entry name" value="NiFe-Hase_large"/>
</dbReference>
<evidence type="ECO:0000259" key="2">
    <source>
        <dbReference type="Pfam" id="PF00346"/>
    </source>
</evidence>
<dbReference type="InterPro" id="IPR001135">
    <property type="entry name" value="NADH_Q_OxRdtase_suD"/>
</dbReference>
<proteinExistence type="predicted"/>
<gene>
    <name evidence="3" type="primary">ehrL</name>
    <name evidence="3" type="ORF">DSOUD_1132</name>
</gene>
<reference evidence="3 4" key="1">
    <citation type="submission" date="2015-07" db="EMBL/GenBank/DDBJ databases">
        <title>Isolation and Genomic Characterization of a Novel Halophilic Metal-Reducing Deltaproteobacterium from the Deep Subsurface.</title>
        <authorList>
            <person name="Badalamenti J.P."/>
            <person name="Summers Z.M."/>
            <person name="Gralnick J.A."/>
            <person name="Bond D.R."/>
        </authorList>
    </citation>
    <scope>NUCLEOTIDE SEQUENCE [LARGE SCALE GENOMIC DNA]</scope>
    <source>
        <strain evidence="3 4">WTL</strain>
    </source>
</reference>
<dbReference type="KEGG" id="des:DSOUD_1132"/>
<dbReference type="GO" id="GO:0048038">
    <property type="term" value="F:quinone binding"/>
    <property type="evidence" value="ECO:0007669"/>
    <property type="project" value="InterPro"/>
</dbReference>
<dbReference type="Pfam" id="PF00346">
    <property type="entry name" value="Complex1_49kDa"/>
    <property type="match status" value="1"/>
</dbReference>
<dbReference type="SUPFAM" id="SSF56762">
    <property type="entry name" value="HydB/Nqo4-like"/>
    <property type="match status" value="1"/>
</dbReference>
<evidence type="ECO:0000313" key="4">
    <source>
        <dbReference type="Proteomes" id="UP000057158"/>
    </source>
</evidence>
<dbReference type="RefSeq" id="WP_053550071.1">
    <property type="nucleotide sequence ID" value="NZ_CP010802.1"/>
</dbReference>
<keyword evidence="1" id="KW-0560">Oxidoreductase</keyword>